<proteinExistence type="predicted"/>
<protein>
    <submittedName>
        <fullName evidence="2">Uncharacterized protein</fullName>
    </submittedName>
</protein>
<dbReference type="WBParaSite" id="ES5_v2.g14268.t1">
    <property type="protein sequence ID" value="ES5_v2.g14268.t1"/>
    <property type="gene ID" value="ES5_v2.g14268"/>
</dbReference>
<evidence type="ECO:0000313" key="1">
    <source>
        <dbReference type="Proteomes" id="UP000887579"/>
    </source>
</evidence>
<accession>A0AC34FB09</accession>
<organism evidence="1 2">
    <name type="scientific">Panagrolaimus sp. ES5</name>
    <dbReference type="NCBI Taxonomy" id="591445"/>
    <lineage>
        <taxon>Eukaryota</taxon>
        <taxon>Metazoa</taxon>
        <taxon>Ecdysozoa</taxon>
        <taxon>Nematoda</taxon>
        <taxon>Chromadorea</taxon>
        <taxon>Rhabditida</taxon>
        <taxon>Tylenchina</taxon>
        <taxon>Panagrolaimomorpha</taxon>
        <taxon>Panagrolaimoidea</taxon>
        <taxon>Panagrolaimidae</taxon>
        <taxon>Panagrolaimus</taxon>
    </lineage>
</organism>
<sequence>MYLTSQKITTWAKHDFLYFPGAIVYAYLHAFLLLLQGTTLNVAFNSQGSSLMTILISNNFVELKGSVFKKFAKPNLFQMACSDVRERFHLIILVVFVILRNMTANHWRLDYLYDLLPDLMAIGISEILIDAFKHAFITKFNDISYIVYQDFSTTLAFDVAKSREQTASGDFADQVSRRMGFIPIPIAVMLIHTICQSVDLTSNIPAIVIDQVSRRMGFIPIPIAVMLIHTICQSVDLTSNIPAIIIGVTWVILLIVKIFNGSYLYSQAVDHIQKYRNLQKEAEFDLYRKRMLAIKSKSAPNSPRLSLIDFTDVFTQKATAGFTISDYIPHKEELVRLRNRVPSMNEQSPTPRRSVSMMNFSWEEKRERSLPPSIPENEEKMDDAESQFSTSNNKEKLTQQSPKRKPNVPMTPRECAELDEVSAFKLLNSSEPVQEIQS</sequence>
<reference evidence="2" key="1">
    <citation type="submission" date="2022-11" db="UniProtKB">
        <authorList>
            <consortium name="WormBaseParasite"/>
        </authorList>
    </citation>
    <scope>IDENTIFICATION</scope>
</reference>
<dbReference type="Proteomes" id="UP000887579">
    <property type="component" value="Unplaced"/>
</dbReference>
<evidence type="ECO:0000313" key="2">
    <source>
        <dbReference type="WBParaSite" id="ES5_v2.g14268.t1"/>
    </source>
</evidence>
<name>A0AC34FB09_9BILA</name>